<evidence type="ECO:0000313" key="3">
    <source>
        <dbReference type="Proteomes" id="UP000324611"/>
    </source>
</evidence>
<sequence length="97" mass="11104">MAKLKNIWVVLVHVFALCFSYGAGRIAISWVLGTDFKLLGSAFWNAFFAFGILVVLPILGIITIRYHRHFLRVMGWVYLALWGLALLRMMSIFMHTA</sequence>
<evidence type="ECO:0000313" key="2">
    <source>
        <dbReference type="EMBL" id="KAA2240738.1"/>
    </source>
</evidence>
<name>A0A5B2VPY7_9BACT</name>
<protein>
    <submittedName>
        <fullName evidence="2">Uncharacterized protein</fullName>
    </submittedName>
</protein>
<proteinExistence type="predicted"/>
<feature type="transmembrane region" description="Helical" evidence="1">
    <location>
        <begin position="43"/>
        <end position="64"/>
    </location>
</feature>
<comment type="caution">
    <text evidence="2">The sequence shown here is derived from an EMBL/GenBank/DDBJ whole genome shotgun (WGS) entry which is preliminary data.</text>
</comment>
<organism evidence="2 3">
    <name type="scientific">Chitinophaga agrisoli</name>
    <dbReference type="NCBI Taxonomy" id="2607653"/>
    <lineage>
        <taxon>Bacteria</taxon>
        <taxon>Pseudomonadati</taxon>
        <taxon>Bacteroidota</taxon>
        <taxon>Chitinophagia</taxon>
        <taxon>Chitinophagales</taxon>
        <taxon>Chitinophagaceae</taxon>
        <taxon>Chitinophaga</taxon>
    </lineage>
</organism>
<dbReference type="RefSeq" id="WP_149841915.1">
    <property type="nucleotide sequence ID" value="NZ_VUOC01000004.1"/>
</dbReference>
<feature type="transmembrane region" description="Helical" evidence="1">
    <location>
        <begin position="76"/>
        <end position="94"/>
    </location>
</feature>
<reference evidence="2 3" key="2">
    <citation type="submission" date="2019-09" db="EMBL/GenBank/DDBJ databases">
        <authorList>
            <person name="Jin C."/>
        </authorList>
    </citation>
    <scope>NUCLEOTIDE SEQUENCE [LARGE SCALE GENOMIC DNA]</scope>
    <source>
        <strain evidence="2 3">BN140078</strain>
    </source>
</reference>
<feature type="transmembrane region" description="Helical" evidence="1">
    <location>
        <begin position="7"/>
        <end position="31"/>
    </location>
</feature>
<keyword evidence="3" id="KW-1185">Reference proteome</keyword>
<keyword evidence="1" id="KW-1133">Transmembrane helix</keyword>
<gene>
    <name evidence="2" type="ORF">F0L74_31865</name>
</gene>
<dbReference type="Proteomes" id="UP000324611">
    <property type="component" value="Unassembled WGS sequence"/>
</dbReference>
<keyword evidence="1" id="KW-0472">Membrane</keyword>
<dbReference type="AlphaFoldDB" id="A0A5B2VPY7"/>
<dbReference type="EMBL" id="VUOC01000004">
    <property type="protein sequence ID" value="KAA2240738.1"/>
    <property type="molecule type" value="Genomic_DNA"/>
</dbReference>
<reference evidence="2 3" key="1">
    <citation type="submission" date="2019-09" db="EMBL/GenBank/DDBJ databases">
        <title>Chitinophaga ginsengihumi sp. nov., isolated from soil of ginseng rhizosphere.</title>
        <authorList>
            <person name="Lee J."/>
        </authorList>
    </citation>
    <scope>NUCLEOTIDE SEQUENCE [LARGE SCALE GENOMIC DNA]</scope>
    <source>
        <strain evidence="2 3">BN140078</strain>
    </source>
</reference>
<accession>A0A5B2VPY7</accession>
<evidence type="ECO:0000256" key="1">
    <source>
        <dbReference type="SAM" id="Phobius"/>
    </source>
</evidence>
<keyword evidence="1" id="KW-0812">Transmembrane</keyword>